<keyword evidence="8" id="KW-0676">Redox-active center</keyword>
<evidence type="ECO:0000256" key="1">
    <source>
        <dbReference type="ARBA" id="ARBA00003330"/>
    </source>
</evidence>
<keyword evidence="15" id="KW-1185">Reference proteome</keyword>
<evidence type="ECO:0000256" key="7">
    <source>
        <dbReference type="ARBA" id="ARBA00023157"/>
    </source>
</evidence>
<comment type="similarity">
    <text evidence="10">Belongs to the peroxiredoxin family. BCP/PrxQ subfamily.</text>
</comment>
<dbReference type="EC" id="1.11.1.24" evidence="3"/>
<keyword evidence="4" id="KW-0575">Peroxidase</keyword>
<evidence type="ECO:0000313" key="15">
    <source>
        <dbReference type="Proteomes" id="UP001549047"/>
    </source>
</evidence>
<accession>A0ABV2IVK0</accession>
<organism evidence="14 15">
    <name type="scientific">Rhizobium aquaticum</name>
    <dbReference type="NCBI Taxonomy" id="1549636"/>
    <lineage>
        <taxon>Bacteria</taxon>
        <taxon>Pseudomonadati</taxon>
        <taxon>Pseudomonadota</taxon>
        <taxon>Alphaproteobacteria</taxon>
        <taxon>Hyphomicrobiales</taxon>
        <taxon>Rhizobiaceae</taxon>
        <taxon>Rhizobium/Agrobacterium group</taxon>
        <taxon>Rhizobium</taxon>
    </lineage>
</organism>
<comment type="caution">
    <text evidence="14">The sequence shown here is derived from an EMBL/GenBank/DDBJ whole genome shotgun (WGS) entry which is preliminary data.</text>
</comment>
<evidence type="ECO:0000256" key="2">
    <source>
        <dbReference type="ARBA" id="ARBA00011245"/>
    </source>
</evidence>
<feature type="domain" description="Thioredoxin" evidence="13">
    <location>
        <begin position="4"/>
        <end position="156"/>
    </location>
</feature>
<dbReference type="InterPro" id="IPR050924">
    <property type="entry name" value="Peroxiredoxin_BCP/PrxQ"/>
</dbReference>
<evidence type="ECO:0000313" key="14">
    <source>
        <dbReference type="EMBL" id="MET3612516.1"/>
    </source>
</evidence>
<reference evidence="14 15" key="1">
    <citation type="submission" date="2024-06" db="EMBL/GenBank/DDBJ databases">
        <title>Genomic Encyclopedia of Type Strains, Phase IV (KMG-IV): sequencing the most valuable type-strain genomes for metagenomic binning, comparative biology and taxonomic classification.</title>
        <authorList>
            <person name="Goeker M."/>
        </authorList>
    </citation>
    <scope>NUCLEOTIDE SEQUENCE [LARGE SCALE GENOMIC DNA]</scope>
    <source>
        <strain evidence="14 15">DSM 29780</strain>
    </source>
</reference>
<sequence>MSELQPGELAPDFEIPADGGTTLSLKDYSGKKVVLYFYPKDDTPACTTEAVDFSALKADFENAGAVVIGVSPDPVKKHGKFAAKHNLSVALGSDESTEMLQRYGVWQEKSMYGKKYMGVARTTYLIGPDGNILKTWAGVKVKGHAEEVLAAVKAAS</sequence>
<dbReference type="Pfam" id="PF00578">
    <property type="entry name" value="AhpC-TSA"/>
    <property type="match status" value="1"/>
</dbReference>
<proteinExistence type="inferred from homology"/>
<dbReference type="SUPFAM" id="SSF52833">
    <property type="entry name" value="Thioredoxin-like"/>
    <property type="match status" value="1"/>
</dbReference>
<evidence type="ECO:0000259" key="13">
    <source>
        <dbReference type="PROSITE" id="PS51352"/>
    </source>
</evidence>
<comment type="catalytic activity">
    <reaction evidence="12">
        <text>a hydroperoxide + [thioredoxin]-dithiol = an alcohol + [thioredoxin]-disulfide + H2O</text>
        <dbReference type="Rhea" id="RHEA:62620"/>
        <dbReference type="Rhea" id="RHEA-COMP:10698"/>
        <dbReference type="Rhea" id="RHEA-COMP:10700"/>
        <dbReference type="ChEBI" id="CHEBI:15377"/>
        <dbReference type="ChEBI" id="CHEBI:29950"/>
        <dbReference type="ChEBI" id="CHEBI:30879"/>
        <dbReference type="ChEBI" id="CHEBI:35924"/>
        <dbReference type="ChEBI" id="CHEBI:50058"/>
        <dbReference type="EC" id="1.11.1.24"/>
    </reaction>
</comment>
<evidence type="ECO:0000256" key="5">
    <source>
        <dbReference type="ARBA" id="ARBA00022862"/>
    </source>
</evidence>
<gene>
    <name evidence="14" type="ORF">ABID16_000821</name>
</gene>
<dbReference type="InterPro" id="IPR036249">
    <property type="entry name" value="Thioredoxin-like_sf"/>
</dbReference>
<evidence type="ECO:0000256" key="11">
    <source>
        <dbReference type="ARBA" id="ARBA00042639"/>
    </source>
</evidence>
<name>A0ABV2IVK0_9HYPH</name>
<dbReference type="PIRSF" id="PIRSF000239">
    <property type="entry name" value="AHPC"/>
    <property type="match status" value="1"/>
</dbReference>
<keyword evidence="5" id="KW-0049">Antioxidant</keyword>
<comment type="function">
    <text evidence="1">Thiol-specific peroxidase that catalyzes the reduction of hydrogen peroxide and organic hydroperoxides to water and alcohols, respectively. Plays a role in cell protection against oxidative stress by detoxifying peroxides and as sensor of hydrogen peroxide-mediated signaling events.</text>
</comment>
<evidence type="ECO:0000256" key="6">
    <source>
        <dbReference type="ARBA" id="ARBA00023002"/>
    </source>
</evidence>
<evidence type="ECO:0000256" key="3">
    <source>
        <dbReference type="ARBA" id="ARBA00013017"/>
    </source>
</evidence>
<dbReference type="RefSeq" id="WP_354555078.1">
    <property type="nucleotide sequence ID" value="NZ_JBEPMB010000001.1"/>
</dbReference>
<protein>
    <recommendedName>
        <fullName evidence="3">thioredoxin-dependent peroxiredoxin</fullName>
        <ecNumber evidence="3">1.11.1.24</ecNumber>
    </recommendedName>
    <alternativeName>
        <fullName evidence="9">Thioredoxin peroxidase</fullName>
    </alternativeName>
    <alternativeName>
        <fullName evidence="11">Thioredoxin-dependent peroxiredoxin Bcp</fullName>
    </alternativeName>
</protein>
<dbReference type="Proteomes" id="UP001549047">
    <property type="component" value="Unassembled WGS sequence"/>
</dbReference>
<evidence type="ECO:0000256" key="10">
    <source>
        <dbReference type="ARBA" id="ARBA00038489"/>
    </source>
</evidence>
<dbReference type="PROSITE" id="PS51352">
    <property type="entry name" value="THIOREDOXIN_2"/>
    <property type="match status" value="1"/>
</dbReference>
<dbReference type="InterPro" id="IPR000866">
    <property type="entry name" value="AhpC/TSA"/>
</dbReference>
<evidence type="ECO:0000256" key="12">
    <source>
        <dbReference type="ARBA" id="ARBA00049091"/>
    </source>
</evidence>
<evidence type="ECO:0000256" key="4">
    <source>
        <dbReference type="ARBA" id="ARBA00022559"/>
    </source>
</evidence>
<dbReference type="Gene3D" id="3.40.30.10">
    <property type="entry name" value="Glutaredoxin"/>
    <property type="match status" value="1"/>
</dbReference>
<evidence type="ECO:0000256" key="9">
    <source>
        <dbReference type="ARBA" id="ARBA00032824"/>
    </source>
</evidence>
<dbReference type="CDD" id="cd03017">
    <property type="entry name" value="PRX_BCP"/>
    <property type="match status" value="1"/>
</dbReference>
<comment type="subunit">
    <text evidence="2">Monomer.</text>
</comment>
<keyword evidence="7" id="KW-1015">Disulfide bond</keyword>
<dbReference type="PANTHER" id="PTHR42801">
    <property type="entry name" value="THIOREDOXIN-DEPENDENT PEROXIDE REDUCTASE"/>
    <property type="match status" value="1"/>
</dbReference>
<dbReference type="InterPro" id="IPR013766">
    <property type="entry name" value="Thioredoxin_domain"/>
</dbReference>
<dbReference type="InterPro" id="IPR024706">
    <property type="entry name" value="Peroxiredoxin_AhpC-typ"/>
</dbReference>
<dbReference type="EMBL" id="JBEPMB010000001">
    <property type="protein sequence ID" value="MET3612516.1"/>
    <property type="molecule type" value="Genomic_DNA"/>
</dbReference>
<evidence type="ECO:0000256" key="8">
    <source>
        <dbReference type="ARBA" id="ARBA00023284"/>
    </source>
</evidence>
<keyword evidence="6" id="KW-0560">Oxidoreductase</keyword>
<dbReference type="PANTHER" id="PTHR42801:SF4">
    <property type="entry name" value="AHPC_TSA FAMILY PROTEIN"/>
    <property type="match status" value="1"/>
</dbReference>